<evidence type="ECO:0000313" key="4">
    <source>
        <dbReference type="EMBL" id="RHN79613.1"/>
    </source>
</evidence>
<evidence type="ECO:0000313" key="3">
    <source>
        <dbReference type="EMBL" id="KEH42093.1"/>
    </source>
</evidence>
<reference evidence="7" key="4">
    <citation type="journal article" date="2018" name="Nat. Plants">
        <title>Whole-genome landscape of Medicago truncatula symbiotic genes.</title>
        <authorList>
            <person name="Pecrix Y."/>
            <person name="Staton S.E."/>
            <person name="Sallet E."/>
            <person name="Lelandais-Briere C."/>
            <person name="Moreau S."/>
            <person name="Carrere S."/>
            <person name="Blein T."/>
            <person name="Jardinaud M.F."/>
            <person name="Latrasse D."/>
            <person name="Zouine M."/>
            <person name="Zahm M."/>
            <person name="Kreplak J."/>
            <person name="Mayjonade B."/>
            <person name="Satge C."/>
            <person name="Perez M."/>
            <person name="Cauet S."/>
            <person name="Marande W."/>
            <person name="Chantry-Darmon C."/>
            <person name="Lopez-Roques C."/>
            <person name="Bouchez O."/>
            <person name="Berard A."/>
            <person name="Debelle F."/>
            <person name="Munos S."/>
            <person name="Bendahmane A."/>
            <person name="Berges H."/>
            <person name="Niebel A."/>
            <person name="Buitink J."/>
            <person name="Frugier F."/>
            <person name="Benhamed M."/>
            <person name="Crespi M."/>
            <person name="Gouzy J."/>
            <person name="Gamas P."/>
        </authorList>
    </citation>
    <scope>NUCLEOTIDE SEQUENCE [LARGE SCALE GENOMIC DNA]</scope>
    <source>
        <strain evidence="7">cv. Jemalong A17</strain>
    </source>
</reference>
<accession>A0A072VKY3</accession>
<name>A0A072VKY3_MEDTR</name>
<dbReference type="Proteomes" id="UP000002051">
    <property type="component" value="Unassembled WGS sequence"/>
</dbReference>
<reference evidence="3 6" key="1">
    <citation type="journal article" date="2011" name="Nature">
        <title>The Medicago genome provides insight into the evolution of rhizobial symbioses.</title>
        <authorList>
            <person name="Young N.D."/>
            <person name="Debelle F."/>
            <person name="Oldroyd G.E."/>
            <person name="Geurts R."/>
            <person name="Cannon S.B."/>
            <person name="Udvardi M.K."/>
            <person name="Benedito V.A."/>
            <person name="Mayer K.F."/>
            <person name="Gouzy J."/>
            <person name="Schoof H."/>
            <person name="Van de Peer Y."/>
            <person name="Proost S."/>
            <person name="Cook D.R."/>
            <person name="Meyers B.C."/>
            <person name="Spannagl M."/>
            <person name="Cheung F."/>
            <person name="De Mita S."/>
            <person name="Krishnakumar V."/>
            <person name="Gundlach H."/>
            <person name="Zhou S."/>
            <person name="Mudge J."/>
            <person name="Bharti A.K."/>
            <person name="Murray J.D."/>
            <person name="Naoumkina M.A."/>
            <person name="Rosen B."/>
            <person name="Silverstein K.A."/>
            <person name="Tang H."/>
            <person name="Rombauts S."/>
            <person name="Zhao P.X."/>
            <person name="Zhou P."/>
            <person name="Barbe V."/>
            <person name="Bardou P."/>
            <person name="Bechner M."/>
            <person name="Bellec A."/>
            <person name="Berger A."/>
            <person name="Berges H."/>
            <person name="Bidwell S."/>
            <person name="Bisseling T."/>
            <person name="Choisne N."/>
            <person name="Couloux A."/>
            <person name="Denny R."/>
            <person name="Deshpande S."/>
            <person name="Dai X."/>
            <person name="Doyle J.J."/>
            <person name="Dudez A.M."/>
            <person name="Farmer A.D."/>
            <person name="Fouteau S."/>
            <person name="Franken C."/>
            <person name="Gibelin C."/>
            <person name="Gish J."/>
            <person name="Goldstein S."/>
            <person name="Gonzalez A.J."/>
            <person name="Green P.J."/>
            <person name="Hallab A."/>
            <person name="Hartog M."/>
            <person name="Hua A."/>
            <person name="Humphray S.J."/>
            <person name="Jeong D.H."/>
            <person name="Jing Y."/>
            <person name="Jocker A."/>
            <person name="Kenton S.M."/>
            <person name="Kim D.J."/>
            <person name="Klee K."/>
            <person name="Lai H."/>
            <person name="Lang C."/>
            <person name="Lin S."/>
            <person name="Macmil S.L."/>
            <person name="Magdelenat G."/>
            <person name="Matthews L."/>
            <person name="McCorrison J."/>
            <person name="Monaghan E.L."/>
            <person name="Mun J.H."/>
            <person name="Najar F.Z."/>
            <person name="Nicholson C."/>
            <person name="Noirot C."/>
            <person name="O'Bleness M."/>
            <person name="Paule C.R."/>
            <person name="Poulain J."/>
            <person name="Prion F."/>
            <person name="Qin B."/>
            <person name="Qu C."/>
            <person name="Retzel E.F."/>
            <person name="Riddle C."/>
            <person name="Sallet E."/>
            <person name="Samain S."/>
            <person name="Samson N."/>
            <person name="Sanders I."/>
            <person name="Saurat O."/>
            <person name="Scarpelli C."/>
            <person name="Schiex T."/>
            <person name="Segurens B."/>
            <person name="Severin A.J."/>
            <person name="Sherrier D.J."/>
            <person name="Shi R."/>
            <person name="Sims S."/>
            <person name="Singer S.R."/>
            <person name="Sinharoy S."/>
            <person name="Sterck L."/>
            <person name="Viollet A."/>
            <person name="Wang B.B."/>
            <person name="Wang K."/>
            <person name="Wang M."/>
            <person name="Wang X."/>
            <person name="Warfsmann J."/>
            <person name="Weissenbach J."/>
            <person name="White D.D."/>
            <person name="White J.D."/>
            <person name="Wiley G.B."/>
            <person name="Wincker P."/>
            <person name="Xing Y."/>
            <person name="Yang L."/>
            <person name="Yao Z."/>
            <person name="Ying F."/>
            <person name="Zhai J."/>
            <person name="Zhou L."/>
            <person name="Zuber A."/>
            <person name="Denarie J."/>
            <person name="Dixon R.A."/>
            <person name="May G.D."/>
            <person name="Schwartz D.C."/>
            <person name="Rogers J."/>
            <person name="Quetier F."/>
            <person name="Town C.D."/>
            <person name="Roe B.A."/>
        </authorList>
    </citation>
    <scope>NUCLEOTIDE SEQUENCE [LARGE SCALE GENOMIC DNA]</scope>
    <source>
        <strain evidence="3">A17</strain>
        <strain evidence="5 6">cv. Jemalong A17</strain>
    </source>
</reference>
<reference evidence="3 6" key="2">
    <citation type="journal article" date="2014" name="BMC Genomics">
        <title>An improved genome release (version Mt4.0) for the model legume Medicago truncatula.</title>
        <authorList>
            <person name="Tang H."/>
            <person name="Krishnakumar V."/>
            <person name="Bidwell S."/>
            <person name="Rosen B."/>
            <person name="Chan A."/>
            <person name="Zhou S."/>
            <person name="Gentzbittel L."/>
            <person name="Childs K.L."/>
            <person name="Yandell M."/>
            <person name="Gundlach H."/>
            <person name="Mayer K.F."/>
            <person name="Schwartz D.C."/>
            <person name="Town C.D."/>
        </authorList>
    </citation>
    <scope>GENOME REANNOTATION</scope>
    <source>
        <strain evidence="3">A17</strain>
        <strain evidence="5 6">cv. Jemalong A17</strain>
    </source>
</reference>
<dbReference type="AlphaFoldDB" id="A0A072VKY3"/>
<dbReference type="Gramene" id="rna3428">
    <property type="protein sequence ID" value="RHN79613.1"/>
    <property type="gene ID" value="gene3428"/>
</dbReference>
<dbReference type="EMBL" id="PSQE01000001">
    <property type="protein sequence ID" value="RHN79613.1"/>
    <property type="molecule type" value="Genomic_DNA"/>
</dbReference>
<evidence type="ECO:0000313" key="5">
    <source>
        <dbReference type="EnsemblPlants" id="KEH42093"/>
    </source>
</evidence>
<evidence type="ECO:0000313" key="6">
    <source>
        <dbReference type="Proteomes" id="UP000002051"/>
    </source>
</evidence>
<feature type="chain" id="PRO_5014500765" evidence="1">
    <location>
        <begin position="27"/>
        <end position="70"/>
    </location>
</feature>
<keyword evidence="6" id="KW-1185">Reference proteome</keyword>
<reference evidence="5" key="3">
    <citation type="submission" date="2015-04" db="UniProtKB">
        <authorList>
            <consortium name="EnsemblPlants"/>
        </authorList>
    </citation>
    <scope>IDENTIFICATION</scope>
    <source>
        <strain evidence="5">cv. Jemalong A17</strain>
    </source>
</reference>
<evidence type="ECO:0000313" key="7">
    <source>
        <dbReference type="Proteomes" id="UP000265566"/>
    </source>
</evidence>
<proteinExistence type="predicted"/>
<dbReference type="GO" id="GO:0046872">
    <property type="term" value="F:metal ion binding"/>
    <property type="evidence" value="ECO:0007669"/>
    <property type="project" value="InterPro"/>
</dbReference>
<feature type="signal peptide" evidence="1">
    <location>
        <begin position="1"/>
        <end position="26"/>
    </location>
</feature>
<dbReference type="Proteomes" id="UP000265566">
    <property type="component" value="Chromosome 1"/>
</dbReference>
<evidence type="ECO:0000256" key="1">
    <source>
        <dbReference type="SAM" id="SignalP"/>
    </source>
</evidence>
<reference evidence="4" key="5">
    <citation type="journal article" date="2018" name="Nat. Plants">
        <title>Whole-genome landscape of Medicago truncatula symbiotic genes.</title>
        <authorList>
            <person name="Pecrix Y."/>
            <person name="Gamas P."/>
            <person name="Carrere S."/>
        </authorList>
    </citation>
    <scope>NUCLEOTIDE SEQUENCE</scope>
    <source>
        <tissue evidence="4">Leaves</tissue>
    </source>
</reference>
<dbReference type="Pfam" id="PF07127">
    <property type="entry name" value="Nodulin_late"/>
    <property type="match status" value="1"/>
</dbReference>
<evidence type="ECO:0000259" key="2">
    <source>
        <dbReference type="Pfam" id="PF07127"/>
    </source>
</evidence>
<gene>
    <name evidence="3" type="ordered locus">MTR_1g061100</name>
    <name evidence="4" type="ORF">MtrunA17_Chr1g0179241</name>
</gene>
<dbReference type="EMBL" id="CM001217">
    <property type="protein sequence ID" value="KEH42093.1"/>
    <property type="molecule type" value="Genomic_DNA"/>
</dbReference>
<dbReference type="EnsemblPlants" id="KEH42093">
    <property type="protein sequence ID" value="KEH42093"/>
    <property type="gene ID" value="MTR_1g061100"/>
</dbReference>
<protein>
    <submittedName>
        <fullName evidence="3">Nodule Cysteine-Rich (NCR) secreted peptide</fullName>
    </submittedName>
    <submittedName>
        <fullName evidence="4">Putative Late nodulin</fullName>
    </submittedName>
</protein>
<sequence>MAKTLKVMYTMVLFFSLFLVAKNVDAYVWCETVEDCFKSQYFIFDCINNQCINVGKNPKEPRYPGIPRDQ</sequence>
<keyword evidence="1" id="KW-0732">Signal</keyword>
<organism evidence="3 6">
    <name type="scientific">Medicago truncatula</name>
    <name type="common">Barrel medic</name>
    <name type="synonym">Medicago tribuloides</name>
    <dbReference type="NCBI Taxonomy" id="3880"/>
    <lineage>
        <taxon>Eukaryota</taxon>
        <taxon>Viridiplantae</taxon>
        <taxon>Streptophyta</taxon>
        <taxon>Embryophyta</taxon>
        <taxon>Tracheophyta</taxon>
        <taxon>Spermatophyta</taxon>
        <taxon>Magnoliopsida</taxon>
        <taxon>eudicotyledons</taxon>
        <taxon>Gunneridae</taxon>
        <taxon>Pentapetalae</taxon>
        <taxon>rosids</taxon>
        <taxon>fabids</taxon>
        <taxon>Fabales</taxon>
        <taxon>Fabaceae</taxon>
        <taxon>Papilionoideae</taxon>
        <taxon>50 kb inversion clade</taxon>
        <taxon>NPAAA clade</taxon>
        <taxon>Hologalegina</taxon>
        <taxon>IRL clade</taxon>
        <taxon>Trifolieae</taxon>
        <taxon>Medicago</taxon>
    </lineage>
</organism>
<dbReference type="HOGENOM" id="CLU_181053_1_2_1"/>
<feature type="domain" description="Late nodulin" evidence="2">
    <location>
        <begin position="1"/>
        <end position="51"/>
    </location>
</feature>
<dbReference type="InterPro" id="IPR009810">
    <property type="entry name" value="Nodulin_late_dom"/>
</dbReference>